<dbReference type="Proteomes" id="UP001293254">
    <property type="component" value="Unassembled WGS sequence"/>
</dbReference>
<evidence type="ECO:0000313" key="2">
    <source>
        <dbReference type="Proteomes" id="UP001293254"/>
    </source>
</evidence>
<sequence>MTLLERIGQVDLASERCELGSSGQWLDLVEGVPTSRRVQAWAVARPRARLATGQSLPKSRQWLNLGECGSRARPSTLVRPGRARLERGRATGLTWFVPSLHKAPGQAGLAQVEEVGQPRALARLAQGALGESALHHACWVLNLG</sequence>
<reference evidence="1" key="2">
    <citation type="journal article" date="2024" name="Plant">
        <title>Genomic evolution and insights into agronomic trait innovations of Sesamum species.</title>
        <authorList>
            <person name="Miao H."/>
            <person name="Wang L."/>
            <person name="Qu L."/>
            <person name="Liu H."/>
            <person name="Sun Y."/>
            <person name="Le M."/>
            <person name="Wang Q."/>
            <person name="Wei S."/>
            <person name="Zheng Y."/>
            <person name="Lin W."/>
            <person name="Duan Y."/>
            <person name="Cao H."/>
            <person name="Xiong S."/>
            <person name="Wang X."/>
            <person name="Wei L."/>
            <person name="Li C."/>
            <person name="Ma Q."/>
            <person name="Ju M."/>
            <person name="Zhao R."/>
            <person name="Li G."/>
            <person name="Mu C."/>
            <person name="Tian Q."/>
            <person name="Mei H."/>
            <person name="Zhang T."/>
            <person name="Gao T."/>
            <person name="Zhang H."/>
        </authorList>
    </citation>
    <scope>NUCLEOTIDE SEQUENCE</scope>
    <source>
        <strain evidence="1">3651</strain>
    </source>
</reference>
<evidence type="ECO:0000313" key="1">
    <source>
        <dbReference type="EMBL" id="KAK4430975.1"/>
    </source>
</evidence>
<reference evidence="1" key="1">
    <citation type="submission" date="2020-06" db="EMBL/GenBank/DDBJ databases">
        <authorList>
            <person name="Li T."/>
            <person name="Hu X."/>
            <person name="Zhang T."/>
            <person name="Song X."/>
            <person name="Zhang H."/>
            <person name="Dai N."/>
            <person name="Sheng W."/>
            <person name="Hou X."/>
            <person name="Wei L."/>
        </authorList>
    </citation>
    <scope>NUCLEOTIDE SEQUENCE</scope>
    <source>
        <strain evidence="1">3651</strain>
        <tissue evidence="1">Leaf</tissue>
    </source>
</reference>
<organism evidence="1 2">
    <name type="scientific">Sesamum alatum</name>
    <dbReference type="NCBI Taxonomy" id="300844"/>
    <lineage>
        <taxon>Eukaryota</taxon>
        <taxon>Viridiplantae</taxon>
        <taxon>Streptophyta</taxon>
        <taxon>Embryophyta</taxon>
        <taxon>Tracheophyta</taxon>
        <taxon>Spermatophyta</taxon>
        <taxon>Magnoliopsida</taxon>
        <taxon>eudicotyledons</taxon>
        <taxon>Gunneridae</taxon>
        <taxon>Pentapetalae</taxon>
        <taxon>asterids</taxon>
        <taxon>lamiids</taxon>
        <taxon>Lamiales</taxon>
        <taxon>Pedaliaceae</taxon>
        <taxon>Sesamum</taxon>
    </lineage>
</organism>
<protein>
    <submittedName>
        <fullName evidence="1">Uncharacterized protein</fullName>
    </submittedName>
</protein>
<proteinExistence type="predicted"/>
<keyword evidence="2" id="KW-1185">Reference proteome</keyword>
<accession>A0AAE1YIS6</accession>
<gene>
    <name evidence="1" type="ORF">Salat_0859500</name>
</gene>
<name>A0AAE1YIS6_9LAMI</name>
<dbReference type="AlphaFoldDB" id="A0AAE1YIS6"/>
<comment type="caution">
    <text evidence="1">The sequence shown here is derived from an EMBL/GenBank/DDBJ whole genome shotgun (WGS) entry which is preliminary data.</text>
</comment>
<dbReference type="EMBL" id="JACGWO010000003">
    <property type="protein sequence ID" value="KAK4430975.1"/>
    <property type="molecule type" value="Genomic_DNA"/>
</dbReference>